<keyword evidence="3" id="KW-1185">Reference proteome</keyword>
<dbReference type="Proteomes" id="UP001519272">
    <property type="component" value="Unassembled WGS sequence"/>
</dbReference>
<dbReference type="RefSeq" id="WP_210088030.1">
    <property type="nucleotide sequence ID" value="NZ_JAGGKG010000003.1"/>
</dbReference>
<sequence>MSDNNKLTTGILILAAGVIIFLGKLGVFSFLGRALWPLVILIPGIVLHLLYFWGKAPAEFLIPGGILTVYSIIFFIANFWGWDTLSYTWPLFILGVAVGLFEFDGASSRRNSLIFSGAILLGLLSLVTLFWSIFSLSVMYLIAACLVVAGIVMIFGRGKRRRSW</sequence>
<evidence type="ECO:0000313" key="2">
    <source>
        <dbReference type="EMBL" id="MBP1904351.1"/>
    </source>
</evidence>
<organism evidence="2 3">
    <name type="scientific">Paenibacillus turicensis</name>
    <dbReference type="NCBI Taxonomy" id="160487"/>
    <lineage>
        <taxon>Bacteria</taxon>
        <taxon>Bacillati</taxon>
        <taxon>Bacillota</taxon>
        <taxon>Bacilli</taxon>
        <taxon>Bacillales</taxon>
        <taxon>Paenibacillaceae</taxon>
        <taxon>Paenibacillus</taxon>
    </lineage>
</organism>
<name>A0ABS4FP82_9BACL</name>
<keyword evidence="1" id="KW-1133">Transmembrane helix</keyword>
<protein>
    <recommendedName>
        <fullName evidence="4">DUF5668 domain-containing protein</fullName>
    </recommendedName>
</protein>
<feature type="transmembrane region" description="Helical" evidence="1">
    <location>
        <begin position="113"/>
        <end position="132"/>
    </location>
</feature>
<reference evidence="2 3" key="1">
    <citation type="submission" date="2021-03" db="EMBL/GenBank/DDBJ databases">
        <title>Genomic Encyclopedia of Type Strains, Phase IV (KMG-IV): sequencing the most valuable type-strain genomes for metagenomic binning, comparative biology and taxonomic classification.</title>
        <authorList>
            <person name="Goeker M."/>
        </authorList>
    </citation>
    <scope>NUCLEOTIDE SEQUENCE [LARGE SCALE GENOMIC DNA]</scope>
    <source>
        <strain evidence="2 3">DSM 14349</strain>
    </source>
</reference>
<dbReference type="EMBL" id="JAGGKG010000003">
    <property type="protein sequence ID" value="MBP1904351.1"/>
    <property type="molecule type" value="Genomic_DNA"/>
</dbReference>
<feature type="transmembrane region" description="Helical" evidence="1">
    <location>
        <begin position="87"/>
        <end position="106"/>
    </location>
</feature>
<gene>
    <name evidence="2" type="ORF">J2Z32_000968</name>
</gene>
<feature type="transmembrane region" description="Helical" evidence="1">
    <location>
        <begin position="34"/>
        <end position="53"/>
    </location>
</feature>
<proteinExistence type="predicted"/>
<feature type="transmembrane region" description="Helical" evidence="1">
    <location>
        <begin position="138"/>
        <end position="156"/>
    </location>
</feature>
<evidence type="ECO:0000313" key="3">
    <source>
        <dbReference type="Proteomes" id="UP001519272"/>
    </source>
</evidence>
<keyword evidence="1" id="KW-0812">Transmembrane</keyword>
<feature type="transmembrane region" description="Helical" evidence="1">
    <location>
        <begin position="60"/>
        <end position="81"/>
    </location>
</feature>
<accession>A0ABS4FP82</accession>
<keyword evidence="1" id="KW-0472">Membrane</keyword>
<comment type="caution">
    <text evidence="2">The sequence shown here is derived from an EMBL/GenBank/DDBJ whole genome shotgun (WGS) entry which is preliminary data.</text>
</comment>
<feature type="transmembrane region" description="Helical" evidence="1">
    <location>
        <begin position="7"/>
        <end position="28"/>
    </location>
</feature>
<evidence type="ECO:0008006" key="4">
    <source>
        <dbReference type="Google" id="ProtNLM"/>
    </source>
</evidence>
<evidence type="ECO:0000256" key="1">
    <source>
        <dbReference type="SAM" id="Phobius"/>
    </source>
</evidence>